<protein>
    <recommendedName>
        <fullName evidence="11">WRKY domain-containing protein</fullName>
    </recommendedName>
</protein>
<proteinExistence type="inferred from homology"/>
<evidence type="ECO:0000256" key="2">
    <source>
        <dbReference type="ARBA" id="ARBA00022723"/>
    </source>
</evidence>
<keyword evidence="2" id="KW-0479">Metal-binding</keyword>
<comment type="subcellular location">
    <subcellularLocation>
        <location evidence="1">Nucleus</location>
    </subcellularLocation>
</comment>
<dbReference type="AlphaFoldDB" id="A0A0E0I374"/>
<accession>A0A0E0I374</accession>
<dbReference type="Proteomes" id="UP000006591">
    <property type="component" value="Chromosome 7"/>
</dbReference>
<evidence type="ECO:0000256" key="10">
    <source>
        <dbReference type="SAM" id="MobiDB-lite"/>
    </source>
</evidence>
<sequence length="433" mass="46631">MAAARRVAGGGGGSLWGPPQPPPSTGGGIPQLPAAAAAPVEGLLDAPFSSSSGGGGGGWPPYDLRMRCILPVSMAPNPGNFETFPQQDLVPLTAQEVHSKCITFGRAENLSFIPLATSALVSQHTGSSSVNVTPLQEILTSPSQISNVNTESIGVLQGLPASSIVLDRPTDDGYNWRKYGQKAVKGGEYPKSYYKCTHLNCLVRKNVEHSADGRIVQIIYRGQHTHERPSKRRFKDCGGISDDLDDFSGTTGTSVRSQPDYDDYCRKPIIPSGTMVAPLVKKIEDGDDQLSGSSDNQDEHDDEVRTADGASGDASANERNVPAPGQKIIVSTTSEIDLLDDGYRWRKYGQKVVKGNPYPRSYYKCTYLGCDVKKQVERSVEEPNAVITTYEGKHIHDVPAARNKSHVVANASLLQNTKSNTYGTEQSYTTITC</sequence>
<evidence type="ECO:0000256" key="4">
    <source>
        <dbReference type="ARBA" id="ARBA00022833"/>
    </source>
</evidence>
<dbReference type="Gene3D" id="2.20.25.80">
    <property type="entry name" value="WRKY domain"/>
    <property type="match status" value="2"/>
</dbReference>
<dbReference type="Pfam" id="PF03106">
    <property type="entry name" value="WRKY"/>
    <property type="match status" value="2"/>
</dbReference>
<evidence type="ECO:0000259" key="11">
    <source>
        <dbReference type="PROSITE" id="PS50811"/>
    </source>
</evidence>
<dbReference type="SUPFAM" id="SSF118290">
    <property type="entry name" value="WRKY DNA-binding domain"/>
    <property type="match status" value="2"/>
</dbReference>
<dbReference type="HOGENOM" id="CLU_012086_7_2_1"/>
<organism evidence="12">
    <name type="scientific">Oryza nivara</name>
    <name type="common">Indian wild rice</name>
    <name type="synonym">Oryza sativa f. spontanea</name>
    <dbReference type="NCBI Taxonomy" id="4536"/>
    <lineage>
        <taxon>Eukaryota</taxon>
        <taxon>Viridiplantae</taxon>
        <taxon>Streptophyta</taxon>
        <taxon>Embryophyta</taxon>
        <taxon>Tracheophyta</taxon>
        <taxon>Spermatophyta</taxon>
        <taxon>Magnoliopsida</taxon>
        <taxon>Liliopsida</taxon>
        <taxon>Poales</taxon>
        <taxon>Poaceae</taxon>
        <taxon>BOP clade</taxon>
        <taxon>Oryzoideae</taxon>
        <taxon>Oryzeae</taxon>
        <taxon>Oryzinae</taxon>
        <taxon>Oryza</taxon>
    </lineage>
</organism>
<dbReference type="FunFam" id="2.20.25.80:FF:000003">
    <property type="entry name" value="WRKY transcription factor 57"/>
    <property type="match status" value="1"/>
</dbReference>
<evidence type="ECO:0000313" key="13">
    <source>
        <dbReference type="Proteomes" id="UP000006591"/>
    </source>
</evidence>
<keyword evidence="3" id="KW-0677">Repeat</keyword>
<dbReference type="InterPro" id="IPR003657">
    <property type="entry name" value="WRKY_dom"/>
</dbReference>
<keyword evidence="6" id="KW-0238">DNA-binding</keyword>
<feature type="region of interest" description="Disordered" evidence="10">
    <location>
        <begin position="1"/>
        <end position="32"/>
    </location>
</feature>
<evidence type="ECO:0000256" key="1">
    <source>
        <dbReference type="ARBA" id="ARBA00004123"/>
    </source>
</evidence>
<dbReference type="InterPro" id="IPR036576">
    <property type="entry name" value="WRKY_dom_sf"/>
</dbReference>
<comment type="similarity">
    <text evidence="9">Belongs to the WRKY group I family.</text>
</comment>
<reference evidence="12" key="2">
    <citation type="submission" date="2018-04" db="EMBL/GenBank/DDBJ databases">
        <title>OnivRS2 (Oryza nivara Reference Sequence Version 2).</title>
        <authorList>
            <person name="Zhang J."/>
            <person name="Kudrna D."/>
            <person name="Lee S."/>
            <person name="Talag J."/>
            <person name="Rajasekar S."/>
            <person name="Welchert J."/>
            <person name="Hsing Y.-I."/>
            <person name="Wing R.A."/>
        </authorList>
    </citation>
    <scope>NUCLEOTIDE SEQUENCE [LARGE SCALE GENOMIC DNA]</scope>
    <source>
        <strain evidence="12">SL10</strain>
    </source>
</reference>
<dbReference type="InterPro" id="IPR044810">
    <property type="entry name" value="WRKY_plant"/>
</dbReference>
<dbReference type="Gramene" id="ONIVA07G19530.1">
    <property type="protein sequence ID" value="ONIVA07G19530.1"/>
    <property type="gene ID" value="ONIVA07G19530"/>
</dbReference>
<dbReference type="GO" id="GO:0046872">
    <property type="term" value="F:metal ion binding"/>
    <property type="evidence" value="ECO:0007669"/>
    <property type="project" value="UniProtKB-KW"/>
</dbReference>
<dbReference type="PROSITE" id="PS50811">
    <property type="entry name" value="WRKY"/>
    <property type="match status" value="2"/>
</dbReference>
<feature type="domain" description="WRKY" evidence="11">
    <location>
        <begin position="334"/>
        <end position="399"/>
    </location>
</feature>
<evidence type="ECO:0000313" key="12">
    <source>
        <dbReference type="EnsemblPlants" id="ONIVA07G19530.1"/>
    </source>
</evidence>
<evidence type="ECO:0000256" key="3">
    <source>
        <dbReference type="ARBA" id="ARBA00022737"/>
    </source>
</evidence>
<evidence type="ECO:0000256" key="7">
    <source>
        <dbReference type="ARBA" id="ARBA00023163"/>
    </source>
</evidence>
<dbReference type="STRING" id="4536.A0A0E0I374"/>
<evidence type="ECO:0000256" key="6">
    <source>
        <dbReference type="ARBA" id="ARBA00023125"/>
    </source>
</evidence>
<keyword evidence="5" id="KW-0805">Transcription regulation</keyword>
<dbReference type="eggNOG" id="ENOG502QTWW">
    <property type="taxonomic scope" value="Eukaryota"/>
</dbReference>
<keyword evidence="4" id="KW-0862">Zinc</keyword>
<evidence type="ECO:0000256" key="8">
    <source>
        <dbReference type="ARBA" id="ARBA00023242"/>
    </source>
</evidence>
<dbReference type="GO" id="GO:0005634">
    <property type="term" value="C:nucleus"/>
    <property type="evidence" value="ECO:0007669"/>
    <property type="project" value="UniProtKB-SubCell"/>
</dbReference>
<reference evidence="12" key="1">
    <citation type="submission" date="2015-04" db="UniProtKB">
        <authorList>
            <consortium name="EnsemblPlants"/>
        </authorList>
    </citation>
    <scope>IDENTIFICATION</scope>
    <source>
        <strain evidence="12">SL10</strain>
    </source>
</reference>
<keyword evidence="7" id="KW-0804">Transcription</keyword>
<evidence type="ECO:0000256" key="5">
    <source>
        <dbReference type="ARBA" id="ARBA00023015"/>
    </source>
</evidence>
<feature type="compositionally biased region" description="Polar residues" evidence="10">
    <location>
        <begin position="248"/>
        <end position="257"/>
    </location>
</feature>
<dbReference type="PANTHER" id="PTHR31221:SF167">
    <property type="entry name" value="OS07G0596900 PROTEIN"/>
    <property type="match status" value="1"/>
</dbReference>
<keyword evidence="8" id="KW-0539">Nucleus</keyword>
<keyword evidence="13" id="KW-1185">Reference proteome</keyword>
<dbReference type="PANTHER" id="PTHR31221">
    <property type="entry name" value="WRKY TRANSCRIPTION FACTOR PROTEIN 1-RELATED"/>
    <property type="match status" value="1"/>
</dbReference>
<dbReference type="FunFam" id="2.20.25.80:FF:000006">
    <property type="entry name" value="WRKY transcription factor"/>
    <property type="match status" value="1"/>
</dbReference>
<feature type="region of interest" description="Disordered" evidence="10">
    <location>
        <begin position="285"/>
        <end position="327"/>
    </location>
</feature>
<feature type="domain" description="WRKY" evidence="11">
    <location>
        <begin position="171"/>
        <end position="229"/>
    </location>
</feature>
<dbReference type="GO" id="GO:0043565">
    <property type="term" value="F:sequence-specific DNA binding"/>
    <property type="evidence" value="ECO:0007669"/>
    <property type="project" value="InterPro"/>
</dbReference>
<dbReference type="OMA" id="RGQHTHE"/>
<evidence type="ECO:0000256" key="9">
    <source>
        <dbReference type="ARBA" id="ARBA00061157"/>
    </source>
</evidence>
<dbReference type="SMART" id="SM00774">
    <property type="entry name" value="WRKY"/>
    <property type="match status" value="2"/>
</dbReference>
<dbReference type="GO" id="GO:0003700">
    <property type="term" value="F:DNA-binding transcription factor activity"/>
    <property type="evidence" value="ECO:0007669"/>
    <property type="project" value="InterPro"/>
</dbReference>
<dbReference type="EnsemblPlants" id="ONIVA07G19530.1">
    <property type="protein sequence ID" value="ONIVA07G19530.1"/>
    <property type="gene ID" value="ONIVA07G19530"/>
</dbReference>
<name>A0A0E0I374_ORYNI</name>
<feature type="region of interest" description="Disordered" evidence="10">
    <location>
        <begin position="245"/>
        <end position="264"/>
    </location>
</feature>